<feature type="transmembrane region" description="Helical" evidence="6">
    <location>
        <begin position="408"/>
        <end position="428"/>
    </location>
</feature>
<dbReference type="Gene3D" id="1.20.1250.20">
    <property type="entry name" value="MFS general substrate transporter like domains"/>
    <property type="match status" value="2"/>
</dbReference>
<gene>
    <name evidence="8" type="primary">fucP</name>
    <name evidence="8" type="ORF">GCM10011506_02470</name>
</gene>
<dbReference type="EMBL" id="BMEC01000001">
    <property type="protein sequence ID" value="GGC20816.1"/>
    <property type="molecule type" value="Genomic_DNA"/>
</dbReference>
<evidence type="ECO:0000256" key="2">
    <source>
        <dbReference type="ARBA" id="ARBA00022475"/>
    </source>
</evidence>
<feature type="transmembrane region" description="Helical" evidence="6">
    <location>
        <begin position="7"/>
        <end position="28"/>
    </location>
</feature>
<dbReference type="PANTHER" id="PTHR43702">
    <property type="entry name" value="L-FUCOSE-PROTON SYMPORTER"/>
    <property type="match status" value="1"/>
</dbReference>
<dbReference type="PROSITE" id="PS50850">
    <property type="entry name" value="MFS"/>
    <property type="match status" value="1"/>
</dbReference>
<keyword evidence="5 6" id="KW-0472">Membrane</keyword>
<dbReference type="RefSeq" id="WP_188459987.1">
    <property type="nucleotide sequence ID" value="NZ_BAABHU010000001.1"/>
</dbReference>
<dbReference type="Pfam" id="PF07690">
    <property type="entry name" value="MFS_1"/>
    <property type="match status" value="1"/>
</dbReference>
<dbReference type="CDD" id="cd17394">
    <property type="entry name" value="MFS_FucP_like"/>
    <property type="match status" value="1"/>
</dbReference>
<dbReference type="PANTHER" id="PTHR43702:SF3">
    <property type="entry name" value="PROTEIN TSGA"/>
    <property type="match status" value="1"/>
</dbReference>
<keyword evidence="2" id="KW-1003">Cell membrane</keyword>
<protein>
    <submittedName>
        <fullName evidence="8">MFS transporter</fullName>
    </submittedName>
</protein>
<feature type="transmembrane region" description="Helical" evidence="6">
    <location>
        <begin position="142"/>
        <end position="161"/>
    </location>
</feature>
<feature type="transmembrane region" description="Helical" evidence="6">
    <location>
        <begin position="48"/>
        <end position="69"/>
    </location>
</feature>
<dbReference type="InterPro" id="IPR020846">
    <property type="entry name" value="MFS_dom"/>
</dbReference>
<feature type="transmembrane region" description="Helical" evidence="6">
    <location>
        <begin position="292"/>
        <end position="313"/>
    </location>
</feature>
<comment type="subcellular location">
    <subcellularLocation>
        <location evidence="1">Cell inner membrane</location>
        <topology evidence="1">Multi-pass membrane protein</topology>
    </subcellularLocation>
</comment>
<feature type="transmembrane region" description="Helical" evidence="6">
    <location>
        <begin position="348"/>
        <end position="371"/>
    </location>
</feature>
<keyword evidence="9" id="KW-1185">Reference proteome</keyword>
<dbReference type="InterPro" id="IPR050375">
    <property type="entry name" value="MFS_TsgA-like"/>
</dbReference>
<feature type="transmembrane region" description="Helical" evidence="6">
    <location>
        <begin position="383"/>
        <end position="402"/>
    </location>
</feature>
<organism evidence="8 9">
    <name type="scientific">Marivirga lumbricoides</name>
    <dbReference type="NCBI Taxonomy" id="1046115"/>
    <lineage>
        <taxon>Bacteria</taxon>
        <taxon>Pseudomonadati</taxon>
        <taxon>Bacteroidota</taxon>
        <taxon>Cytophagia</taxon>
        <taxon>Cytophagales</taxon>
        <taxon>Marivirgaceae</taxon>
        <taxon>Marivirga</taxon>
    </lineage>
</organism>
<name>A0ABQ1LAD6_9BACT</name>
<dbReference type="SUPFAM" id="SSF103473">
    <property type="entry name" value="MFS general substrate transporter"/>
    <property type="match status" value="1"/>
</dbReference>
<accession>A0ABQ1LAD6</accession>
<dbReference type="InterPro" id="IPR036259">
    <property type="entry name" value="MFS_trans_sf"/>
</dbReference>
<evidence type="ECO:0000256" key="4">
    <source>
        <dbReference type="ARBA" id="ARBA00022989"/>
    </source>
</evidence>
<keyword evidence="4 6" id="KW-1133">Transmembrane helix</keyword>
<keyword evidence="3 6" id="KW-0812">Transmembrane</keyword>
<feature type="domain" description="Major facilitator superfamily (MFS) profile" evidence="7">
    <location>
        <begin position="10"/>
        <end position="430"/>
    </location>
</feature>
<evidence type="ECO:0000256" key="6">
    <source>
        <dbReference type="SAM" id="Phobius"/>
    </source>
</evidence>
<feature type="transmembrane region" description="Helical" evidence="6">
    <location>
        <begin position="76"/>
        <end position="94"/>
    </location>
</feature>
<reference evidence="9" key="1">
    <citation type="journal article" date="2019" name="Int. J. Syst. Evol. Microbiol.">
        <title>The Global Catalogue of Microorganisms (GCM) 10K type strain sequencing project: providing services to taxonomists for standard genome sequencing and annotation.</title>
        <authorList>
            <consortium name="The Broad Institute Genomics Platform"/>
            <consortium name="The Broad Institute Genome Sequencing Center for Infectious Disease"/>
            <person name="Wu L."/>
            <person name="Ma J."/>
        </authorList>
    </citation>
    <scope>NUCLEOTIDE SEQUENCE [LARGE SCALE GENOMIC DNA]</scope>
    <source>
        <strain evidence="9">CGMCC 1.10832</strain>
    </source>
</reference>
<comment type="caution">
    <text evidence="8">The sequence shown here is derived from an EMBL/GenBank/DDBJ whole genome shotgun (WGS) entry which is preliminary data.</text>
</comment>
<evidence type="ECO:0000313" key="9">
    <source>
        <dbReference type="Proteomes" id="UP000636010"/>
    </source>
</evidence>
<feature type="transmembrane region" description="Helical" evidence="6">
    <location>
        <begin position="325"/>
        <end position="342"/>
    </location>
</feature>
<sequence length="446" mass="48630">MNQRKSYRTAFIFLTILFFLWGFITVLVDSLIPRLKEVFTLSYFEAGMVQFAFFGAYFLFSIPAGYILSKIGYKKGIILGLTTMALGCLLFYPAASYREFGLFMFGYFTLAAGITILQVAANPYVTILGPAKTASSRLNLSQAFNSLGTSIAPAMGALFILQDKVMTSAEIETLNEQAKQSYYIAEAAAVQTPFLAIAGFIAVIALFFVFVQLPKIGDTAASNDYRKVLKNSNLILGAIAIFCYVGAEVSLGSYMVNYFLSLNLAEVVRQTPLMNNIATWILSKDISISEDMAVVGVFVTFYWMGAMVGRFIGSYLTSILPPAKVLTLFALGAIGMILVSGASAGLIAMWSVIAVGFFNSIMFPTIFSLALDGLGDDKPQGSGVLCTMIVGGAIIPPAYGYLTDQFSFYIAFLLVILCYAYIFFYASLSQRKHSKLMKASKESISQ</sequence>
<feature type="transmembrane region" description="Helical" evidence="6">
    <location>
        <begin position="194"/>
        <end position="213"/>
    </location>
</feature>
<dbReference type="Proteomes" id="UP000636010">
    <property type="component" value="Unassembled WGS sequence"/>
</dbReference>
<feature type="transmembrane region" description="Helical" evidence="6">
    <location>
        <begin position="234"/>
        <end position="256"/>
    </location>
</feature>
<evidence type="ECO:0000256" key="1">
    <source>
        <dbReference type="ARBA" id="ARBA00004429"/>
    </source>
</evidence>
<dbReference type="InterPro" id="IPR011701">
    <property type="entry name" value="MFS"/>
</dbReference>
<evidence type="ECO:0000256" key="5">
    <source>
        <dbReference type="ARBA" id="ARBA00023136"/>
    </source>
</evidence>
<evidence type="ECO:0000313" key="8">
    <source>
        <dbReference type="EMBL" id="GGC20816.1"/>
    </source>
</evidence>
<evidence type="ECO:0000256" key="3">
    <source>
        <dbReference type="ARBA" id="ARBA00022692"/>
    </source>
</evidence>
<feature type="transmembrane region" description="Helical" evidence="6">
    <location>
        <begin position="100"/>
        <end position="121"/>
    </location>
</feature>
<proteinExistence type="predicted"/>
<evidence type="ECO:0000259" key="7">
    <source>
        <dbReference type="PROSITE" id="PS50850"/>
    </source>
</evidence>